<dbReference type="AlphaFoldDB" id="A0A7X6BMX5"/>
<dbReference type="Proteomes" id="UP000587415">
    <property type="component" value="Unassembled WGS sequence"/>
</dbReference>
<name>A0A7X6BMX5_9CAUL</name>
<proteinExistence type="predicted"/>
<protein>
    <submittedName>
        <fullName evidence="2">Uncharacterized protein</fullName>
    </submittedName>
</protein>
<organism evidence="2 3">
    <name type="scientific">Brevundimonas alba</name>
    <dbReference type="NCBI Taxonomy" id="74314"/>
    <lineage>
        <taxon>Bacteria</taxon>
        <taxon>Pseudomonadati</taxon>
        <taxon>Pseudomonadota</taxon>
        <taxon>Alphaproteobacteria</taxon>
        <taxon>Caulobacterales</taxon>
        <taxon>Caulobacteraceae</taxon>
        <taxon>Brevundimonas</taxon>
    </lineage>
</organism>
<feature type="region of interest" description="Disordered" evidence="1">
    <location>
        <begin position="1"/>
        <end position="62"/>
    </location>
</feature>
<comment type="caution">
    <text evidence="2">The sequence shown here is derived from an EMBL/GenBank/DDBJ whole genome shotgun (WGS) entry which is preliminary data.</text>
</comment>
<evidence type="ECO:0000313" key="3">
    <source>
        <dbReference type="Proteomes" id="UP000587415"/>
    </source>
</evidence>
<sequence>MGTRDATDKGRTVHLNEGLGQRRVGEAGAAPDQKHPRPPSAGGAGTGSGDDAVTNTETERRR</sequence>
<evidence type="ECO:0000256" key="1">
    <source>
        <dbReference type="SAM" id="MobiDB-lite"/>
    </source>
</evidence>
<feature type="compositionally biased region" description="Basic and acidic residues" evidence="1">
    <location>
        <begin position="1"/>
        <end position="11"/>
    </location>
</feature>
<keyword evidence="3" id="KW-1185">Reference proteome</keyword>
<gene>
    <name evidence="2" type="ORF">GGQ87_000597</name>
</gene>
<accession>A0A7X6BMX5</accession>
<dbReference type="EMBL" id="JAATJM010000001">
    <property type="protein sequence ID" value="NJC40339.1"/>
    <property type="molecule type" value="Genomic_DNA"/>
</dbReference>
<reference evidence="2 3" key="1">
    <citation type="submission" date="2020-03" db="EMBL/GenBank/DDBJ databases">
        <title>Genomic Encyclopedia of Type Strains, Phase IV (KMG-IV): sequencing the most valuable type-strain genomes for metagenomic binning, comparative biology and taxonomic classification.</title>
        <authorList>
            <person name="Goeker M."/>
        </authorList>
    </citation>
    <scope>NUCLEOTIDE SEQUENCE [LARGE SCALE GENOMIC DNA]</scope>
    <source>
        <strain evidence="2 3">DSM 4736</strain>
    </source>
</reference>
<evidence type="ECO:0000313" key="2">
    <source>
        <dbReference type="EMBL" id="NJC40339.1"/>
    </source>
</evidence>